<keyword evidence="5" id="KW-0234">DNA repair</keyword>
<dbReference type="GO" id="GO:0005657">
    <property type="term" value="C:replication fork"/>
    <property type="evidence" value="ECO:0007669"/>
    <property type="project" value="TreeGrafter"/>
</dbReference>
<dbReference type="InterPro" id="IPR052093">
    <property type="entry name" value="HR_Repair_Mediator"/>
</dbReference>
<keyword evidence="4" id="KW-0067">ATP-binding</keyword>
<gene>
    <name evidence="9" type="ORF">NLJ89_g2908</name>
</gene>
<keyword evidence="2" id="KW-0547">Nucleotide-binding</keyword>
<organism evidence="9 10">
    <name type="scientific">Agrocybe chaxingu</name>
    <dbReference type="NCBI Taxonomy" id="84603"/>
    <lineage>
        <taxon>Eukaryota</taxon>
        <taxon>Fungi</taxon>
        <taxon>Dikarya</taxon>
        <taxon>Basidiomycota</taxon>
        <taxon>Agaricomycotina</taxon>
        <taxon>Agaricomycetes</taxon>
        <taxon>Agaricomycetidae</taxon>
        <taxon>Agaricales</taxon>
        <taxon>Agaricineae</taxon>
        <taxon>Strophariaceae</taxon>
        <taxon>Agrocybe</taxon>
    </lineage>
</organism>
<dbReference type="GO" id="GO:0000400">
    <property type="term" value="F:four-way junction DNA binding"/>
    <property type="evidence" value="ECO:0007669"/>
    <property type="project" value="TreeGrafter"/>
</dbReference>
<dbReference type="EMBL" id="JANKHO010000194">
    <property type="protein sequence ID" value="KAJ3513510.1"/>
    <property type="molecule type" value="Genomic_DNA"/>
</dbReference>
<keyword evidence="10" id="KW-1185">Reference proteome</keyword>
<keyword evidence="6" id="KW-0539">Nucleus</keyword>
<accession>A0A9W8K5P1</accession>
<evidence type="ECO:0000313" key="9">
    <source>
        <dbReference type="EMBL" id="KAJ3513510.1"/>
    </source>
</evidence>
<reference evidence="9" key="1">
    <citation type="submission" date="2022-07" db="EMBL/GenBank/DDBJ databases">
        <title>Genome Sequence of Agrocybe chaxingu.</title>
        <authorList>
            <person name="Buettner E."/>
        </authorList>
    </citation>
    <scope>NUCLEOTIDE SEQUENCE</scope>
    <source>
        <strain evidence="9">MP-N11</strain>
    </source>
</reference>
<evidence type="ECO:0000256" key="7">
    <source>
        <dbReference type="ARBA" id="ARBA00040674"/>
    </source>
</evidence>
<dbReference type="GO" id="GO:0008821">
    <property type="term" value="F:crossover junction DNA endonuclease activity"/>
    <property type="evidence" value="ECO:0007669"/>
    <property type="project" value="TreeGrafter"/>
</dbReference>
<comment type="caution">
    <text evidence="9">The sequence shown here is derived from an EMBL/GenBank/DDBJ whole genome shotgun (WGS) entry which is preliminary data.</text>
</comment>
<dbReference type="PANTHER" id="PTHR46239">
    <property type="entry name" value="DNA REPAIR PROTEIN RAD51 HOMOLOG 3 RAD51C"/>
    <property type="match status" value="1"/>
</dbReference>
<dbReference type="InterPro" id="IPR027417">
    <property type="entry name" value="P-loop_NTPase"/>
</dbReference>
<proteinExistence type="predicted"/>
<evidence type="ECO:0000256" key="1">
    <source>
        <dbReference type="ARBA" id="ARBA00004123"/>
    </source>
</evidence>
<dbReference type="GO" id="GO:0033063">
    <property type="term" value="C:Rad51B-Rad51C-Rad51D-XRCC2 complex"/>
    <property type="evidence" value="ECO:0007669"/>
    <property type="project" value="TreeGrafter"/>
</dbReference>
<evidence type="ECO:0000256" key="3">
    <source>
        <dbReference type="ARBA" id="ARBA00022763"/>
    </source>
</evidence>
<evidence type="ECO:0000259" key="8">
    <source>
        <dbReference type="PROSITE" id="PS50162"/>
    </source>
</evidence>
<dbReference type="GO" id="GO:0140664">
    <property type="term" value="F:ATP-dependent DNA damage sensor activity"/>
    <property type="evidence" value="ECO:0007669"/>
    <property type="project" value="InterPro"/>
</dbReference>
<dbReference type="PANTHER" id="PTHR46239:SF1">
    <property type="entry name" value="DNA REPAIR PROTEIN RAD51 HOMOLOG 3"/>
    <property type="match status" value="1"/>
</dbReference>
<dbReference type="GO" id="GO:0005524">
    <property type="term" value="F:ATP binding"/>
    <property type="evidence" value="ECO:0007669"/>
    <property type="project" value="UniProtKB-KW"/>
</dbReference>
<name>A0A9W8K5P1_9AGAR</name>
<evidence type="ECO:0000256" key="6">
    <source>
        <dbReference type="ARBA" id="ARBA00023242"/>
    </source>
</evidence>
<evidence type="ECO:0000256" key="5">
    <source>
        <dbReference type="ARBA" id="ARBA00023204"/>
    </source>
</evidence>
<evidence type="ECO:0000313" key="10">
    <source>
        <dbReference type="Proteomes" id="UP001148786"/>
    </source>
</evidence>
<dbReference type="GO" id="GO:0007131">
    <property type="term" value="P:reciprocal meiotic recombination"/>
    <property type="evidence" value="ECO:0007669"/>
    <property type="project" value="TreeGrafter"/>
</dbReference>
<sequence length="253" mass="26946">MTQSAATMVHQASRIPTGSSSLNKMLQGGLLRGHVLELSGPPGSPKERLSISIASAFVNAGEEILFVDCQNMTSSSVLINTLRKSLKGRSDIQRYVHYVWMHSLPELLFFVHQLPKLLASHSKISLLVINSVSFPFQNPGVAISQRNGQLDKLKQGLSKASASSNLTIVTTSQLATKALNADGTSGTFDSGARGVMLPQLGPGYLPNGKSYRILVAPDSPTSGILKLLSSPKHSLGNVPTIVEPYSTTEIGVI</sequence>
<dbReference type="GO" id="GO:0033065">
    <property type="term" value="C:Rad51C-XRCC3 complex"/>
    <property type="evidence" value="ECO:0007669"/>
    <property type="project" value="TreeGrafter"/>
</dbReference>
<comment type="subcellular location">
    <subcellularLocation>
        <location evidence="1">Nucleus</location>
    </subcellularLocation>
</comment>
<dbReference type="Pfam" id="PF08423">
    <property type="entry name" value="Rad51"/>
    <property type="match status" value="1"/>
</dbReference>
<dbReference type="GO" id="GO:0000707">
    <property type="term" value="P:meiotic DNA recombinase assembly"/>
    <property type="evidence" value="ECO:0007669"/>
    <property type="project" value="TreeGrafter"/>
</dbReference>
<dbReference type="InterPro" id="IPR013632">
    <property type="entry name" value="Rad51_C"/>
</dbReference>
<dbReference type="Gene3D" id="3.40.50.300">
    <property type="entry name" value="P-loop containing nucleotide triphosphate hydrolases"/>
    <property type="match status" value="1"/>
</dbReference>
<protein>
    <recommendedName>
        <fullName evidence="7">DNA repair protein RAD51 homolog 3</fullName>
    </recommendedName>
</protein>
<dbReference type="PROSITE" id="PS50162">
    <property type="entry name" value="RECA_2"/>
    <property type="match status" value="1"/>
</dbReference>
<dbReference type="SUPFAM" id="SSF52540">
    <property type="entry name" value="P-loop containing nucleoside triphosphate hydrolases"/>
    <property type="match status" value="1"/>
</dbReference>
<dbReference type="OrthoDB" id="5957327at2759"/>
<evidence type="ECO:0000256" key="4">
    <source>
        <dbReference type="ARBA" id="ARBA00022840"/>
    </source>
</evidence>
<feature type="domain" description="RecA family profile 1" evidence="8">
    <location>
        <begin position="11"/>
        <end position="174"/>
    </location>
</feature>
<dbReference type="AlphaFoldDB" id="A0A9W8K5P1"/>
<dbReference type="InterPro" id="IPR020588">
    <property type="entry name" value="RecA_ATP-bd"/>
</dbReference>
<dbReference type="Proteomes" id="UP001148786">
    <property type="component" value="Unassembled WGS sequence"/>
</dbReference>
<keyword evidence="3" id="KW-0227">DNA damage</keyword>
<evidence type="ECO:0000256" key="2">
    <source>
        <dbReference type="ARBA" id="ARBA00022741"/>
    </source>
</evidence>